<dbReference type="RefSeq" id="WP_090244767.1">
    <property type="nucleotide sequence ID" value="NZ_FPAS01000001.1"/>
</dbReference>
<keyword evidence="3" id="KW-1185">Reference proteome</keyword>
<feature type="domain" description="DUF4268" evidence="1">
    <location>
        <begin position="11"/>
        <end position="144"/>
    </location>
</feature>
<dbReference type="AlphaFoldDB" id="A0A1I6X9C7"/>
<evidence type="ECO:0000313" key="2">
    <source>
        <dbReference type="EMBL" id="SFT34859.1"/>
    </source>
</evidence>
<dbReference type="EMBL" id="FPAS01000001">
    <property type="protein sequence ID" value="SFT34859.1"/>
    <property type="molecule type" value="Genomic_DNA"/>
</dbReference>
<name>A0A1I6X9C7_9FLAO</name>
<reference evidence="2 3" key="1">
    <citation type="submission" date="2016-10" db="EMBL/GenBank/DDBJ databases">
        <authorList>
            <person name="de Groot N.N."/>
        </authorList>
    </citation>
    <scope>NUCLEOTIDE SEQUENCE [LARGE SCALE GENOMIC DNA]</scope>
    <source>
        <strain evidence="2 3">CGMCC 1.7005</strain>
    </source>
</reference>
<dbReference type="InterPro" id="IPR025364">
    <property type="entry name" value="DUF4268"/>
</dbReference>
<proteinExistence type="predicted"/>
<sequence length="153" mass="18439">MFSKEELRERKTQFWEGLKKKMQNRKSANGRRANWINYKTGLKFFFVRLDVNSKRAIFALDLQPKDEGIKEIFWEQLQELKVVLEAEMGAGIWDEDVEIKYGHSVSRIYWELPDVNMFKEEDTDKIYAFFQEKLIAFDRFYTDYDEILLTLAQ</sequence>
<dbReference type="OrthoDB" id="1467516at2"/>
<accession>A0A1I6X9C7</accession>
<evidence type="ECO:0000313" key="3">
    <source>
        <dbReference type="Proteomes" id="UP000236454"/>
    </source>
</evidence>
<gene>
    <name evidence="2" type="ORF">SAMN05216474_0027</name>
</gene>
<protein>
    <recommendedName>
        <fullName evidence="1">DUF4268 domain-containing protein</fullName>
    </recommendedName>
</protein>
<dbReference type="STRING" id="477690.SAMN05216474_0027"/>
<dbReference type="Pfam" id="PF14088">
    <property type="entry name" value="DUF4268"/>
    <property type="match status" value="1"/>
</dbReference>
<dbReference type="Proteomes" id="UP000236454">
    <property type="component" value="Unassembled WGS sequence"/>
</dbReference>
<organism evidence="2 3">
    <name type="scientific">Lishizhenia tianjinensis</name>
    <dbReference type="NCBI Taxonomy" id="477690"/>
    <lineage>
        <taxon>Bacteria</taxon>
        <taxon>Pseudomonadati</taxon>
        <taxon>Bacteroidota</taxon>
        <taxon>Flavobacteriia</taxon>
        <taxon>Flavobacteriales</taxon>
        <taxon>Crocinitomicaceae</taxon>
        <taxon>Lishizhenia</taxon>
    </lineage>
</organism>
<evidence type="ECO:0000259" key="1">
    <source>
        <dbReference type="Pfam" id="PF14088"/>
    </source>
</evidence>